<dbReference type="InterPro" id="IPR035077">
    <property type="entry name" value="PEP_carboxykinase_GTP_C"/>
</dbReference>
<evidence type="ECO:0000256" key="4">
    <source>
        <dbReference type="ARBA" id="ARBA00022432"/>
    </source>
</evidence>
<dbReference type="PIRSF" id="PIRSF001348">
    <property type="entry name" value="PEP_carboxykinase_GTP"/>
    <property type="match status" value="1"/>
</dbReference>
<dbReference type="EMBL" id="MWDQ01000059">
    <property type="protein sequence ID" value="OQB73891.1"/>
    <property type="molecule type" value="Genomic_DNA"/>
</dbReference>
<evidence type="ECO:0000256" key="11">
    <source>
        <dbReference type="HAMAP-Rule" id="MF_00452"/>
    </source>
</evidence>
<comment type="catalytic activity">
    <reaction evidence="11">
        <text>oxaloacetate + GTP = phosphoenolpyruvate + GDP + CO2</text>
        <dbReference type="Rhea" id="RHEA:10388"/>
        <dbReference type="ChEBI" id="CHEBI:16452"/>
        <dbReference type="ChEBI" id="CHEBI:16526"/>
        <dbReference type="ChEBI" id="CHEBI:37565"/>
        <dbReference type="ChEBI" id="CHEBI:58189"/>
        <dbReference type="ChEBI" id="CHEBI:58702"/>
        <dbReference type="EC" id="4.1.1.32"/>
    </reaction>
</comment>
<dbReference type="GO" id="GO:0030145">
    <property type="term" value="F:manganese ion binding"/>
    <property type="evidence" value="ECO:0007669"/>
    <property type="project" value="UniProtKB-UniRule"/>
</dbReference>
<evidence type="ECO:0000256" key="2">
    <source>
        <dbReference type="ARBA" id="ARBA00005796"/>
    </source>
</evidence>
<dbReference type="CDD" id="cd00819">
    <property type="entry name" value="PEPCK_GTP"/>
    <property type="match status" value="1"/>
</dbReference>
<dbReference type="InterPro" id="IPR035078">
    <property type="entry name" value="PEP_carboxykinase_GTP_N"/>
</dbReference>
<keyword evidence="10 11" id="KW-0456">Lyase</keyword>
<dbReference type="GO" id="GO:0005525">
    <property type="term" value="F:GTP binding"/>
    <property type="evidence" value="ECO:0007669"/>
    <property type="project" value="UniProtKB-UniRule"/>
</dbReference>
<dbReference type="HAMAP" id="MF_00452">
    <property type="entry name" value="PEPCK_GTP"/>
    <property type="match status" value="1"/>
</dbReference>
<comment type="function">
    <text evidence="11">Catalyzes the conversion of oxaloacetate (OAA) to phosphoenolpyruvate (PEP), the rate-limiting step in the metabolic pathway that produces glucose from lactate and other precursors derived from the citric acid cycle.</text>
</comment>
<dbReference type="UniPathway" id="UPA00138"/>
<comment type="subunit">
    <text evidence="3 11">Monomer.</text>
</comment>
<feature type="binding site" evidence="11">
    <location>
        <position position="73"/>
    </location>
    <ligand>
        <name>substrate</name>
    </ligand>
</feature>
<dbReference type="EC" id="4.1.1.32" evidence="11"/>
<comment type="similarity">
    <text evidence="2 11">Belongs to the phosphoenolpyruvate carboxykinase [GTP] family.</text>
</comment>
<comment type="cofactor">
    <cofactor evidence="11">
        <name>Mn(2+)</name>
        <dbReference type="ChEBI" id="CHEBI:29035"/>
    </cofactor>
    <text evidence="11">Binds 1 Mn(2+) ion per subunit.</text>
</comment>
<sequence>MSTPLEKWVQQQAELTKPDRIHWCDGSEEEARWIINNGIEQEKINGNPVFYALNQDVWPDAYLHRSHPTDVARTEHLTYVCHQDKETAGPNNNWMEPEKAKKMLTGLFDGCMRGRTMYVLPYMMGHPDSPFAKACVQLTDISYVAVSMRIMTRMSKKVIEKIGNSDDFVKGLHSIGDFNPERRFIMHFPDERLVWSIGSGYGGNALLGKKCFSLRIASWLGYNEGWLAEHMVIMGIEDPEGNITYITAAMPSACGKTNLAMMESALPGYKIWTLGDDIAWLNIGTDGNLYAINPEIGFFGVVPGTSTKTNPNMIKTLKGHNFYPTLFTNTGLNLDTNEPWWEGCDTPPGQNMVDWQGNAWTPSLGSPAAHPNSRFTVSIYNAPTLSKEFDNPMGVPISGIIFGGRRTNLIPLVTEAFSWKNGVFMGAGSGSETTAAAAHQVGVLRRDPMAMLPFCGYNMADYFKHWLVMGSRMKNPPKIFSVNWFRKDENGRFLWPGFGENIRVLKWIIDRIKNRAEGKDTPIGIVPRPEDIDTSGLDISKKALEKLLSVDIKEWKNEIQDIKKFLDTFGSKIPQDILEEYQKLYNQVV</sequence>
<dbReference type="SUPFAM" id="SSF68923">
    <property type="entry name" value="PEP carboxykinase N-terminal domain"/>
    <property type="match status" value="1"/>
</dbReference>
<evidence type="ECO:0000256" key="5">
    <source>
        <dbReference type="ARBA" id="ARBA00022723"/>
    </source>
</evidence>
<dbReference type="GO" id="GO:0006107">
    <property type="term" value="P:oxaloacetate metabolic process"/>
    <property type="evidence" value="ECO:0007669"/>
    <property type="project" value="TreeGrafter"/>
</dbReference>
<feature type="domain" description="Phosphoenolpyruvate carboxykinase GTP-utilising N-terminal" evidence="13">
    <location>
        <begin position="7"/>
        <end position="220"/>
    </location>
</feature>
<accession>A0A1V6CAG1</accession>
<feature type="binding site" evidence="11">
    <location>
        <begin position="253"/>
        <end position="258"/>
    </location>
    <ligand>
        <name>GTP</name>
        <dbReference type="ChEBI" id="CHEBI:37565"/>
    </ligand>
</feature>
<dbReference type="GO" id="GO:0019543">
    <property type="term" value="P:propionate catabolic process"/>
    <property type="evidence" value="ECO:0007669"/>
    <property type="project" value="TreeGrafter"/>
</dbReference>
<dbReference type="FunFam" id="3.40.449.10:FF:000005">
    <property type="entry name" value="Phosphoenolpyruvate carboxykinase [GTP]"/>
    <property type="match status" value="1"/>
</dbReference>
<dbReference type="Pfam" id="PF00821">
    <property type="entry name" value="PEPCK_GTP"/>
    <property type="match status" value="1"/>
</dbReference>
<dbReference type="Proteomes" id="UP000485562">
    <property type="component" value="Unassembled WGS sequence"/>
</dbReference>
<feature type="binding site" evidence="11">
    <location>
        <position position="230"/>
    </location>
    <ligand>
        <name>Mn(2+)</name>
        <dbReference type="ChEBI" id="CHEBI:29035"/>
    </ligand>
</feature>
<comment type="pathway">
    <text evidence="1 11">Carbohydrate biosynthesis; gluconeogenesis.</text>
</comment>
<name>A0A1V6CAG1_UNCT6</name>
<feature type="active site" evidence="11">
    <location>
        <position position="254"/>
    </location>
</feature>
<keyword evidence="11" id="KW-0963">Cytoplasm</keyword>
<feature type="binding site" evidence="11">
    <location>
        <position position="210"/>
    </location>
    <ligand>
        <name>Mn(2+)</name>
        <dbReference type="ChEBI" id="CHEBI:29035"/>
    </ligand>
</feature>
<dbReference type="GO" id="GO:0071333">
    <property type="term" value="P:cellular response to glucose stimulus"/>
    <property type="evidence" value="ECO:0007669"/>
    <property type="project" value="TreeGrafter"/>
</dbReference>
<dbReference type="Gene3D" id="3.40.449.10">
    <property type="entry name" value="Phosphoenolpyruvate Carboxykinase, domain 1"/>
    <property type="match status" value="1"/>
</dbReference>
<comment type="subcellular location">
    <subcellularLocation>
        <location evidence="11">Cytoplasm</location>
    </subcellularLocation>
</comment>
<dbReference type="InterPro" id="IPR013035">
    <property type="entry name" value="PEP_carboxykinase_C"/>
</dbReference>
<dbReference type="PANTHER" id="PTHR11561">
    <property type="entry name" value="PHOSPHOENOLPYRUVATE CARBOXYKINASE"/>
    <property type="match status" value="1"/>
</dbReference>
<dbReference type="GO" id="GO:0046327">
    <property type="term" value="P:glycerol biosynthetic process from pyruvate"/>
    <property type="evidence" value="ECO:0007669"/>
    <property type="project" value="TreeGrafter"/>
</dbReference>
<keyword evidence="5 11" id="KW-0479">Metal-binding</keyword>
<evidence type="ECO:0000256" key="10">
    <source>
        <dbReference type="ARBA" id="ARBA00023239"/>
    </source>
</evidence>
<dbReference type="Pfam" id="PF17297">
    <property type="entry name" value="PEPCK_N"/>
    <property type="match status" value="1"/>
</dbReference>
<dbReference type="GO" id="GO:0006094">
    <property type="term" value="P:gluconeogenesis"/>
    <property type="evidence" value="ECO:0007669"/>
    <property type="project" value="UniProtKB-UniRule"/>
</dbReference>
<keyword evidence="7 11" id="KW-0210">Decarboxylase</keyword>
<organism evidence="14">
    <name type="scientific">candidate division TA06 bacterium ADurb.Bin131</name>
    <dbReference type="NCBI Taxonomy" id="1852827"/>
    <lineage>
        <taxon>Bacteria</taxon>
        <taxon>Bacteria division TA06</taxon>
    </lineage>
</organism>
<feature type="domain" description="Phosphoenolpyruvate carboxykinase C-terminal P-loop" evidence="12">
    <location>
        <begin position="226"/>
        <end position="584"/>
    </location>
</feature>
<dbReference type="InterPro" id="IPR008209">
    <property type="entry name" value="PEP_carboxykinase_GTP"/>
</dbReference>
<dbReference type="InterPro" id="IPR008210">
    <property type="entry name" value="PEP_carboxykinase_N"/>
</dbReference>
<dbReference type="GO" id="GO:0004613">
    <property type="term" value="F:phosphoenolpyruvate carboxykinase (GTP) activity"/>
    <property type="evidence" value="ECO:0007669"/>
    <property type="project" value="UniProtKB-UniRule"/>
</dbReference>
<evidence type="ECO:0000256" key="3">
    <source>
        <dbReference type="ARBA" id="ARBA00011245"/>
    </source>
</evidence>
<dbReference type="Gene3D" id="3.90.228.20">
    <property type="match status" value="1"/>
</dbReference>
<dbReference type="SUPFAM" id="SSF53795">
    <property type="entry name" value="PEP carboxykinase-like"/>
    <property type="match status" value="1"/>
</dbReference>
<dbReference type="AlphaFoldDB" id="A0A1V6CAG1"/>
<evidence type="ECO:0000256" key="6">
    <source>
        <dbReference type="ARBA" id="ARBA00022741"/>
    </source>
</evidence>
<dbReference type="NCBIfam" id="NF003253">
    <property type="entry name" value="PRK04210.1"/>
    <property type="match status" value="1"/>
</dbReference>
<evidence type="ECO:0000256" key="8">
    <source>
        <dbReference type="ARBA" id="ARBA00023134"/>
    </source>
</evidence>
<dbReference type="GO" id="GO:0005829">
    <property type="term" value="C:cytosol"/>
    <property type="evidence" value="ECO:0007669"/>
    <property type="project" value="TreeGrafter"/>
</dbReference>
<evidence type="ECO:0000259" key="13">
    <source>
        <dbReference type="Pfam" id="PF17297"/>
    </source>
</evidence>
<gene>
    <name evidence="11 14" type="primary">pckG</name>
    <name evidence="14" type="ORF">BWX89_00753</name>
</gene>
<proteinExistence type="inferred from homology"/>
<comment type="caution">
    <text evidence="14">The sequence shown here is derived from an EMBL/GenBank/DDBJ whole genome shotgun (WGS) entry which is preliminary data.</text>
</comment>
<evidence type="ECO:0000313" key="14">
    <source>
        <dbReference type="EMBL" id="OQB73891.1"/>
    </source>
</evidence>
<keyword evidence="9 11" id="KW-0464">Manganese</keyword>
<keyword evidence="8 11" id="KW-0342">GTP-binding</keyword>
<feature type="binding site" evidence="11">
    <location>
        <position position="277"/>
    </location>
    <ligand>
        <name>Mn(2+)</name>
        <dbReference type="ChEBI" id="CHEBI:29035"/>
    </ligand>
</feature>
<dbReference type="GO" id="GO:0033993">
    <property type="term" value="P:response to lipid"/>
    <property type="evidence" value="ECO:0007669"/>
    <property type="project" value="TreeGrafter"/>
</dbReference>
<keyword evidence="4 11" id="KW-0312">Gluconeogenesis</keyword>
<feature type="binding site" evidence="11">
    <location>
        <position position="374"/>
    </location>
    <ligand>
        <name>GTP</name>
        <dbReference type="ChEBI" id="CHEBI:37565"/>
    </ligand>
</feature>
<feature type="binding site" evidence="11">
    <location>
        <position position="405"/>
    </location>
    <ligand>
        <name>GTP</name>
        <dbReference type="ChEBI" id="CHEBI:37565"/>
    </ligand>
</feature>
<dbReference type="GO" id="GO:0042594">
    <property type="term" value="P:response to starvation"/>
    <property type="evidence" value="ECO:0007669"/>
    <property type="project" value="TreeGrafter"/>
</dbReference>
<dbReference type="Gene3D" id="2.170.8.10">
    <property type="entry name" value="Phosphoenolpyruvate Carboxykinase, domain 2"/>
    <property type="match status" value="1"/>
</dbReference>
<evidence type="ECO:0000256" key="1">
    <source>
        <dbReference type="ARBA" id="ARBA00004742"/>
    </source>
</evidence>
<reference evidence="14" key="1">
    <citation type="submission" date="2017-02" db="EMBL/GenBank/DDBJ databases">
        <title>Delving into the versatile metabolic prowess of the omnipresent phylum Bacteroidetes.</title>
        <authorList>
            <person name="Nobu M.K."/>
            <person name="Mei R."/>
            <person name="Narihiro T."/>
            <person name="Kuroda K."/>
            <person name="Liu W.-T."/>
        </authorList>
    </citation>
    <scope>NUCLEOTIDE SEQUENCE</scope>
    <source>
        <strain evidence="14">ADurb.Bin131</strain>
    </source>
</reference>
<keyword evidence="6 11" id="KW-0547">Nucleotide-binding</keyword>
<evidence type="ECO:0000256" key="9">
    <source>
        <dbReference type="ARBA" id="ARBA00023211"/>
    </source>
</evidence>
<evidence type="ECO:0000259" key="12">
    <source>
        <dbReference type="Pfam" id="PF00821"/>
    </source>
</evidence>
<feature type="binding site" evidence="11">
    <location>
        <position position="252"/>
    </location>
    <ligand>
        <name>substrate</name>
    </ligand>
</feature>
<dbReference type="PANTHER" id="PTHR11561:SF0">
    <property type="entry name" value="PHOSPHOENOLPYRUVATE CARBOXYKINASE [GTP]-RELATED"/>
    <property type="match status" value="1"/>
</dbReference>
<protein>
    <recommendedName>
        <fullName evidence="11">Phosphoenolpyruvate carboxykinase [GTP]</fullName>
        <shortName evidence="11">PEP carboxykinase</shortName>
        <shortName evidence="11">PEPCK</shortName>
        <ecNumber evidence="11">4.1.1.32</ecNumber>
    </recommendedName>
    <alternativeName>
        <fullName evidence="11">GTP-dependent phosphoenolpyruvate carboxykinase</fullName>
        <shortName evidence="11">GTP-PEPCK</shortName>
    </alternativeName>
</protein>
<feature type="binding site" evidence="11">
    <location>
        <begin position="372"/>
        <end position="374"/>
    </location>
    <ligand>
        <name>substrate</name>
    </ligand>
</feature>
<feature type="binding site" evidence="11">
    <location>
        <begin position="201"/>
        <end position="203"/>
    </location>
    <ligand>
        <name>substrate</name>
    </ligand>
</feature>
<feature type="binding site" evidence="11">
    <location>
        <begin position="498"/>
        <end position="501"/>
    </location>
    <ligand>
        <name>GTP</name>
        <dbReference type="ChEBI" id="CHEBI:37565"/>
    </ligand>
</feature>
<evidence type="ECO:0000256" key="7">
    <source>
        <dbReference type="ARBA" id="ARBA00022793"/>
    </source>
</evidence>